<gene>
    <name evidence="1" type="ORF">GCM10025783_17980</name>
</gene>
<dbReference type="Proteomes" id="UP001500121">
    <property type="component" value="Unassembled WGS sequence"/>
</dbReference>
<comment type="caution">
    <text evidence="1">The sequence shown here is derived from an EMBL/GenBank/DDBJ whole genome shotgun (WGS) entry which is preliminary data.</text>
</comment>
<dbReference type="Gene3D" id="1.10.287.1080">
    <property type="entry name" value="MazG-like"/>
    <property type="match status" value="1"/>
</dbReference>
<evidence type="ECO:0000313" key="2">
    <source>
        <dbReference type="Proteomes" id="UP001500121"/>
    </source>
</evidence>
<proteinExistence type="predicted"/>
<evidence type="ECO:0000313" key="1">
    <source>
        <dbReference type="EMBL" id="GAA4746420.1"/>
    </source>
</evidence>
<keyword evidence="2" id="KW-1185">Reference proteome</keyword>
<protein>
    <submittedName>
        <fullName evidence="1">MazG nucleotide pyrophosphohydrolase domain-containing protein</fullName>
    </submittedName>
</protein>
<dbReference type="RefSeq" id="WP_345480797.1">
    <property type="nucleotide sequence ID" value="NZ_BAABLP010000003.1"/>
</dbReference>
<dbReference type="EMBL" id="BAABLP010000003">
    <property type="protein sequence ID" value="GAA4746420.1"/>
    <property type="molecule type" value="Genomic_DNA"/>
</dbReference>
<organism evidence="1 2">
    <name type="scientific">Amnibacterium soli</name>
    <dbReference type="NCBI Taxonomy" id="1282736"/>
    <lineage>
        <taxon>Bacteria</taxon>
        <taxon>Bacillati</taxon>
        <taxon>Actinomycetota</taxon>
        <taxon>Actinomycetes</taxon>
        <taxon>Micrococcales</taxon>
        <taxon>Microbacteriaceae</taxon>
        <taxon>Amnibacterium</taxon>
    </lineage>
</organism>
<dbReference type="InterPro" id="IPR021130">
    <property type="entry name" value="PRib-ATP_PPHydrolase-like"/>
</dbReference>
<dbReference type="SUPFAM" id="SSF101386">
    <property type="entry name" value="all-alpha NTP pyrophosphatases"/>
    <property type="match status" value="1"/>
</dbReference>
<reference evidence="2" key="1">
    <citation type="journal article" date="2019" name="Int. J. Syst. Evol. Microbiol.">
        <title>The Global Catalogue of Microorganisms (GCM) 10K type strain sequencing project: providing services to taxonomists for standard genome sequencing and annotation.</title>
        <authorList>
            <consortium name="The Broad Institute Genomics Platform"/>
            <consortium name="The Broad Institute Genome Sequencing Center for Infectious Disease"/>
            <person name="Wu L."/>
            <person name="Ma J."/>
        </authorList>
    </citation>
    <scope>NUCLEOTIDE SEQUENCE [LARGE SCALE GENOMIC DNA]</scope>
    <source>
        <strain evidence="2">JCM 19015</strain>
    </source>
</reference>
<dbReference type="Pfam" id="PF01503">
    <property type="entry name" value="PRA-PH"/>
    <property type="match status" value="1"/>
</dbReference>
<name>A0ABP8Z4P8_9MICO</name>
<accession>A0ABP8Z4P8</accession>
<sequence length="107" mass="12275">MELTALADRLERISVDYAEREGFIRDEDWFLLKLGEELGELTQVVLARTGRGKDRGWDDAEVEARLAQECADLLGHVLLLARRFGVDLDAAVEDKWLRWEQPRPALP</sequence>